<dbReference type="InterPro" id="IPR003409">
    <property type="entry name" value="MORN"/>
</dbReference>
<dbReference type="SMART" id="SM00248">
    <property type="entry name" value="ANK"/>
    <property type="match status" value="6"/>
</dbReference>
<dbReference type="Pfam" id="PF00023">
    <property type="entry name" value="Ank"/>
    <property type="match status" value="2"/>
</dbReference>
<evidence type="ECO:0000256" key="7">
    <source>
        <dbReference type="SAM" id="MobiDB-lite"/>
    </source>
</evidence>
<evidence type="ECO:0000256" key="1">
    <source>
        <dbReference type="ARBA" id="ARBA00022723"/>
    </source>
</evidence>
<evidence type="ECO:0000256" key="3">
    <source>
        <dbReference type="ARBA" id="ARBA00022771"/>
    </source>
</evidence>
<dbReference type="Pfam" id="PF12796">
    <property type="entry name" value="Ank_2"/>
    <property type="match status" value="1"/>
</dbReference>
<name>A0ABP0GGT7_CLALP</name>
<feature type="region of interest" description="Disordered" evidence="7">
    <location>
        <begin position="1186"/>
        <end position="1226"/>
    </location>
</feature>
<feature type="region of interest" description="Disordered" evidence="7">
    <location>
        <begin position="449"/>
        <end position="502"/>
    </location>
</feature>
<feature type="repeat" description="ANK" evidence="5">
    <location>
        <begin position="387"/>
        <end position="419"/>
    </location>
</feature>
<dbReference type="PROSITE" id="PS50088">
    <property type="entry name" value="ANK_REPEAT"/>
    <property type="match status" value="2"/>
</dbReference>
<protein>
    <recommendedName>
        <fullName evidence="8">MYND-type domain-containing protein</fullName>
    </recommendedName>
</protein>
<dbReference type="Gene3D" id="2.20.110.10">
    <property type="entry name" value="Histone H3 K4-specific methyltransferase SET7/9 N-terminal domain"/>
    <property type="match status" value="2"/>
</dbReference>
<evidence type="ECO:0000256" key="5">
    <source>
        <dbReference type="PROSITE-ProRule" id="PRU00023"/>
    </source>
</evidence>
<evidence type="ECO:0000313" key="9">
    <source>
        <dbReference type="EMBL" id="CAK8690643.1"/>
    </source>
</evidence>
<gene>
    <name evidence="9" type="ORF">CVLEPA_LOCUS23237</name>
</gene>
<evidence type="ECO:0000256" key="6">
    <source>
        <dbReference type="PROSITE-ProRule" id="PRU00134"/>
    </source>
</evidence>
<dbReference type="PROSITE" id="PS50297">
    <property type="entry name" value="ANK_REP_REGION"/>
    <property type="match status" value="2"/>
</dbReference>
<evidence type="ECO:0000256" key="2">
    <source>
        <dbReference type="ARBA" id="ARBA00022737"/>
    </source>
</evidence>
<dbReference type="EMBL" id="CAWYQH010000119">
    <property type="protein sequence ID" value="CAK8690643.1"/>
    <property type="molecule type" value="Genomic_DNA"/>
</dbReference>
<dbReference type="Gene3D" id="1.25.40.20">
    <property type="entry name" value="Ankyrin repeat-containing domain"/>
    <property type="match status" value="3"/>
</dbReference>
<dbReference type="InterPro" id="IPR053064">
    <property type="entry name" value="Ankyrin-MYND_domain-protein"/>
</dbReference>
<accession>A0ABP0GGT7</accession>
<keyword evidence="3 6" id="KW-0863">Zinc-finger</keyword>
<keyword evidence="5" id="KW-0040">ANK repeat</keyword>
<evidence type="ECO:0000313" key="10">
    <source>
        <dbReference type="Proteomes" id="UP001642483"/>
    </source>
</evidence>
<dbReference type="SUPFAM" id="SSF144232">
    <property type="entry name" value="HIT/MYND zinc finger-like"/>
    <property type="match status" value="1"/>
</dbReference>
<dbReference type="SMART" id="SM00698">
    <property type="entry name" value="MORN"/>
    <property type="match status" value="5"/>
</dbReference>
<keyword evidence="2" id="KW-0677">Repeat</keyword>
<dbReference type="Proteomes" id="UP001642483">
    <property type="component" value="Unassembled WGS sequence"/>
</dbReference>
<dbReference type="InterPro" id="IPR002110">
    <property type="entry name" value="Ankyrin_rpt"/>
</dbReference>
<feature type="domain" description="MYND-type" evidence="8">
    <location>
        <begin position="1067"/>
        <end position="1107"/>
    </location>
</feature>
<feature type="region of interest" description="Disordered" evidence="7">
    <location>
        <begin position="548"/>
        <end position="594"/>
    </location>
</feature>
<dbReference type="PROSITE" id="PS50865">
    <property type="entry name" value="ZF_MYND_2"/>
    <property type="match status" value="1"/>
</dbReference>
<dbReference type="Pfam" id="PF02493">
    <property type="entry name" value="MORN"/>
    <property type="match status" value="5"/>
</dbReference>
<dbReference type="Pfam" id="PF01753">
    <property type="entry name" value="zf-MYND"/>
    <property type="match status" value="1"/>
</dbReference>
<dbReference type="PANTHER" id="PTHR15897:SF2">
    <property type="entry name" value="ANKYRIN REPEAT AND MYND DOMAIN-CONTAINING PROTEIN 1"/>
    <property type="match status" value="1"/>
</dbReference>
<organism evidence="9 10">
    <name type="scientific">Clavelina lepadiformis</name>
    <name type="common">Light-bulb sea squirt</name>
    <name type="synonym">Ascidia lepadiformis</name>
    <dbReference type="NCBI Taxonomy" id="159417"/>
    <lineage>
        <taxon>Eukaryota</taxon>
        <taxon>Metazoa</taxon>
        <taxon>Chordata</taxon>
        <taxon>Tunicata</taxon>
        <taxon>Ascidiacea</taxon>
        <taxon>Aplousobranchia</taxon>
        <taxon>Clavelinidae</taxon>
        <taxon>Clavelina</taxon>
    </lineage>
</organism>
<feature type="compositionally biased region" description="Low complexity" evidence="7">
    <location>
        <begin position="471"/>
        <end position="493"/>
    </location>
</feature>
<feature type="compositionally biased region" description="Basic residues" evidence="7">
    <location>
        <begin position="449"/>
        <end position="466"/>
    </location>
</feature>
<evidence type="ECO:0000259" key="8">
    <source>
        <dbReference type="PROSITE" id="PS50865"/>
    </source>
</evidence>
<keyword evidence="4" id="KW-0862">Zinc</keyword>
<proteinExistence type="predicted"/>
<feature type="compositionally biased region" description="Low complexity" evidence="7">
    <location>
        <begin position="569"/>
        <end position="584"/>
    </location>
</feature>
<keyword evidence="10" id="KW-1185">Reference proteome</keyword>
<reference evidence="9 10" key="1">
    <citation type="submission" date="2024-02" db="EMBL/GenBank/DDBJ databases">
        <authorList>
            <person name="Daric V."/>
            <person name="Darras S."/>
        </authorList>
    </citation>
    <scope>NUCLEOTIDE SEQUENCE [LARGE SCALE GENOMIC DNA]</scope>
</reference>
<dbReference type="InterPro" id="IPR002893">
    <property type="entry name" value="Znf_MYND"/>
</dbReference>
<dbReference type="Gene3D" id="6.10.140.2220">
    <property type="match status" value="1"/>
</dbReference>
<evidence type="ECO:0000256" key="4">
    <source>
        <dbReference type="ARBA" id="ARBA00022833"/>
    </source>
</evidence>
<keyword evidence="1" id="KW-0479">Metal-binding</keyword>
<dbReference type="InterPro" id="IPR036770">
    <property type="entry name" value="Ankyrin_rpt-contain_sf"/>
</dbReference>
<dbReference type="PROSITE" id="PS01360">
    <property type="entry name" value="ZF_MYND_1"/>
    <property type="match status" value="1"/>
</dbReference>
<sequence length="1259" mass="140965">MPSISPDQQEKDDKNLFLRLNTSTTRYTKSAKTFSTYEIFTKLKDVEDEPVLFGTFTWPSGATYEGEFSDGCRNGQGKQTWQDGSVYEGLFYNDMRHGNGVHKWVSGEVYEGQFYKDHRHGSGKYIWPNGTKYFGTFYLDRKEGYGKFIFSNGDEFQGLYKADERFGPGVMKYTNTKQGIDVGIWHREKLFKICESIENTFTMKDHEEYEYFPEQHLARIDLSSEADNQIHKMMGKDSDLFTFLSNDCKSLLFAENTALPPGIETYSKDFEHLPLTIKHKEDLDKVFYGTDYELIKGDTLSFLIATNNTPLMMDIQKHIYRYRHAASEVSFDVNPTTNCPDIKKKSQLGYLGNISKTFIEKATVGDIRMVYSILKSGLVDPNVSDCHGNTALIGAAMHCHDEVVNLLLDMGANVNQVNDEGVSALTACHIFYYPVDHFKSNIAEDSIHRFRNKDKTGKRKGRKQRRASVQLGSRRSLSPIRRSLSPGRRSSLPTSDLTKNRKGQYNDSNVLLLLREKLTSPINQKGDIETCKSDIRIMKAHRNMISTKSRAQSAEAKSHQQFEEELDDSATATTDTEARSSTAERPTFDSNENMMQYDFDVPDDLIERTATLLSLNQKAVSGVSTRDGKAIKLGTAGALAVWKAEHVRLQFMIELLLQRGANPDIGTVPFPLLFFAVKAGDVDAVKLLLERGASTEHRLSGQLGGLTVLHIASGIKCPEGVKIVELLLSANANPNTAALDEGFMLADGDTSVSEYSEKSTQSSRRKETPTQWVMEGLNFVDESGRTPLHIACERDDNYKYARDIVHLLLDNGANPDVIWKGHSPLSLAVYSGNDLSIDELLRYNADASLPLTRNVGSVLCVAVNPKYEKRRTPEERIKLIDKLVAAGANILAPITFGVKKLSGTVVDYAHWMFYQDLRISHTPYHALNLKERETYTARKRLLAHLGSLLRDAAVNVERERLIQEGQLGIRSQSPSRNSRFLYVGAGAEVLRSTPRVETSTTVAGAEETSWGQEALISRVSFANSQNVEQGGDGIVSARNVKSSNPNVTPKKKKSSLRPVRKPLFRYCYDCGRSVGVRLTSCTRCHEVFYCSRACKMKAWEERHKNECLRMKAAFREQSPMPTPSEVAEIFAVHTLDETMERAQIKSNSIIDSILNQQMAIAEETIQTTVSRRNLFGPRSALSSRSARTRCLDSSAKNRRTASGSRSEKASAAIRTGKGRRQNPAKVGTATRVRVGKDVVFGTTGMTLTELGITENYSFN</sequence>
<comment type="caution">
    <text evidence="9">The sequence shown here is derived from an EMBL/GenBank/DDBJ whole genome shotgun (WGS) entry which is preliminary data.</text>
</comment>
<dbReference type="PANTHER" id="PTHR15897">
    <property type="entry name" value="ANKYRIN REPEAT AND MYND DOMAIN PROTEIN 1"/>
    <property type="match status" value="1"/>
</dbReference>
<dbReference type="SUPFAM" id="SSF82185">
    <property type="entry name" value="Histone H3 K4-specific methyltransferase SET7/9 N-terminal domain"/>
    <property type="match status" value="1"/>
</dbReference>
<dbReference type="SUPFAM" id="SSF48403">
    <property type="entry name" value="Ankyrin repeat"/>
    <property type="match status" value="2"/>
</dbReference>
<feature type="repeat" description="ANK" evidence="5">
    <location>
        <begin position="783"/>
        <end position="820"/>
    </location>
</feature>